<evidence type="ECO:0000313" key="3">
    <source>
        <dbReference type="Proteomes" id="UP000031843"/>
    </source>
</evidence>
<organism evidence="2 3">
    <name type="scientific">Cupriavidus basilensis</name>
    <dbReference type="NCBI Taxonomy" id="68895"/>
    <lineage>
        <taxon>Bacteria</taxon>
        <taxon>Pseudomonadati</taxon>
        <taxon>Pseudomonadota</taxon>
        <taxon>Betaproteobacteria</taxon>
        <taxon>Burkholderiales</taxon>
        <taxon>Burkholderiaceae</taxon>
        <taxon>Cupriavidus</taxon>
    </lineage>
</organism>
<dbReference type="KEGG" id="cbw:RR42_m1627"/>
<name>A0A0C4Y9S9_9BURK</name>
<gene>
    <name evidence="2" type="ORF">RR42_m1627</name>
</gene>
<dbReference type="EMBL" id="CP010536">
    <property type="protein sequence ID" value="AJG19024.1"/>
    <property type="molecule type" value="Genomic_DNA"/>
</dbReference>
<dbReference type="Proteomes" id="UP000031843">
    <property type="component" value="Chromosome main"/>
</dbReference>
<protein>
    <submittedName>
        <fullName evidence="2">Uncharacterized protein</fullName>
    </submittedName>
</protein>
<keyword evidence="1" id="KW-1133">Transmembrane helix</keyword>
<reference evidence="2 3" key="1">
    <citation type="journal article" date="2015" name="Genome Announc.">
        <title>Complete Genome Sequence of Cupriavidus basilensis 4G11, Isolated from the Oak Ridge Field Research Center Site.</title>
        <authorList>
            <person name="Ray J."/>
            <person name="Waters R.J."/>
            <person name="Skerker J.M."/>
            <person name="Kuehl J.V."/>
            <person name="Price M.N."/>
            <person name="Huang J."/>
            <person name="Chakraborty R."/>
            <person name="Arkin A.P."/>
            <person name="Deutschbauer A."/>
        </authorList>
    </citation>
    <scope>NUCLEOTIDE SEQUENCE [LARGE SCALE GENOMIC DNA]</scope>
    <source>
        <strain evidence="2">4G11</strain>
    </source>
</reference>
<sequence length="40" mass="4349">MNCHVALVVTVAGMLICLVIGGYAQYRLLKKMAGDNKEPK</sequence>
<keyword evidence="1" id="KW-0472">Membrane</keyword>
<keyword evidence="1" id="KW-0812">Transmembrane</keyword>
<feature type="transmembrane region" description="Helical" evidence="1">
    <location>
        <begin position="6"/>
        <end position="24"/>
    </location>
</feature>
<dbReference type="STRING" id="68895.RR42_m1627"/>
<evidence type="ECO:0000313" key="2">
    <source>
        <dbReference type="EMBL" id="AJG19024.1"/>
    </source>
</evidence>
<proteinExistence type="predicted"/>
<keyword evidence="3" id="KW-1185">Reference proteome</keyword>
<evidence type="ECO:0000256" key="1">
    <source>
        <dbReference type="SAM" id="Phobius"/>
    </source>
</evidence>
<dbReference type="AlphaFoldDB" id="A0A0C4Y9S9"/>
<dbReference type="RefSeq" id="WP_269083377.1">
    <property type="nucleotide sequence ID" value="NZ_CP010536.1"/>
</dbReference>
<accession>A0A0C4Y9S9</accession>